<dbReference type="PROSITE" id="PS50994">
    <property type="entry name" value="INTEGRASE"/>
    <property type="match status" value="1"/>
</dbReference>
<accession>A0A1B6JWJ0</accession>
<dbReference type="PANTHER" id="PTHR37984">
    <property type="entry name" value="PROTEIN CBG26694"/>
    <property type="match status" value="1"/>
</dbReference>
<gene>
    <name evidence="2" type="ORF">g.1385</name>
</gene>
<feature type="non-terminal residue" evidence="2">
    <location>
        <position position="1"/>
    </location>
</feature>
<dbReference type="InterPro" id="IPR036397">
    <property type="entry name" value="RNaseH_sf"/>
</dbReference>
<dbReference type="PANTHER" id="PTHR37984:SF5">
    <property type="entry name" value="PROTEIN NYNRIN-LIKE"/>
    <property type="match status" value="1"/>
</dbReference>
<reference evidence="2" key="1">
    <citation type="submission" date="2015-11" db="EMBL/GenBank/DDBJ databases">
        <title>De novo transcriptome assembly of four potential Pierce s Disease insect vectors from Arizona vineyards.</title>
        <authorList>
            <person name="Tassone E.E."/>
        </authorList>
    </citation>
    <scope>NUCLEOTIDE SEQUENCE</scope>
</reference>
<evidence type="ECO:0000259" key="1">
    <source>
        <dbReference type="PROSITE" id="PS50994"/>
    </source>
</evidence>
<dbReference type="GO" id="GO:0015074">
    <property type="term" value="P:DNA integration"/>
    <property type="evidence" value="ECO:0007669"/>
    <property type="project" value="InterPro"/>
</dbReference>
<evidence type="ECO:0000313" key="2">
    <source>
        <dbReference type="EMBL" id="JAT03557.1"/>
    </source>
</evidence>
<feature type="domain" description="Integrase catalytic" evidence="1">
    <location>
        <begin position="4"/>
        <end position="139"/>
    </location>
</feature>
<dbReference type="InterPro" id="IPR050951">
    <property type="entry name" value="Retrovirus_Pol_polyprotein"/>
</dbReference>
<dbReference type="SUPFAM" id="SSF53098">
    <property type="entry name" value="Ribonuclease H-like"/>
    <property type="match status" value="1"/>
</dbReference>
<organism evidence="2">
    <name type="scientific">Homalodisca liturata</name>
    <dbReference type="NCBI Taxonomy" id="320908"/>
    <lineage>
        <taxon>Eukaryota</taxon>
        <taxon>Metazoa</taxon>
        <taxon>Ecdysozoa</taxon>
        <taxon>Arthropoda</taxon>
        <taxon>Hexapoda</taxon>
        <taxon>Insecta</taxon>
        <taxon>Pterygota</taxon>
        <taxon>Neoptera</taxon>
        <taxon>Paraneoptera</taxon>
        <taxon>Hemiptera</taxon>
        <taxon>Auchenorrhyncha</taxon>
        <taxon>Membracoidea</taxon>
        <taxon>Cicadellidae</taxon>
        <taxon>Cicadellinae</taxon>
        <taxon>Proconiini</taxon>
        <taxon>Homalodisca</taxon>
    </lineage>
</organism>
<dbReference type="InterPro" id="IPR012337">
    <property type="entry name" value="RNaseH-like_sf"/>
</dbReference>
<name>A0A1B6JWJ0_9HEMI</name>
<protein>
    <recommendedName>
        <fullName evidence="1">Integrase catalytic domain-containing protein</fullName>
    </recommendedName>
</protein>
<dbReference type="GO" id="GO:0003676">
    <property type="term" value="F:nucleic acid binding"/>
    <property type="evidence" value="ECO:0007669"/>
    <property type="project" value="InterPro"/>
</dbReference>
<dbReference type="Gene3D" id="3.30.420.10">
    <property type="entry name" value="Ribonuclease H-like superfamily/Ribonuclease H"/>
    <property type="match status" value="1"/>
</dbReference>
<proteinExistence type="predicted"/>
<dbReference type="AlphaFoldDB" id="A0A1B6JWJ0"/>
<feature type="non-terminal residue" evidence="2">
    <location>
        <position position="139"/>
    </location>
</feature>
<dbReference type="InterPro" id="IPR001584">
    <property type="entry name" value="Integrase_cat-core"/>
</dbReference>
<sequence length="139" mass="16204">IEEVPIYPWNVPEKIWERVHIDLAGPVNGSMWLVGIDALSKWAEVDSLKTVPSRYRCFFVCIQLRAWFSRYGLPNEIVTANGPQFVSNEIENFFKRHAINHIKTTLYHPKSNGLVERLIRTLKKRYYSTKKEVGDGRGR</sequence>
<dbReference type="EMBL" id="GECU01004150">
    <property type="protein sequence ID" value="JAT03557.1"/>
    <property type="molecule type" value="Transcribed_RNA"/>
</dbReference>